<feature type="coiled-coil region" evidence="8">
    <location>
        <begin position="256"/>
        <end position="301"/>
    </location>
</feature>
<dbReference type="InterPro" id="IPR050736">
    <property type="entry name" value="Sensor_HK_Regulatory"/>
</dbReference>
<dbReference type="SUPFAM" id="SSF47384">
    <property type="entry name" value="Homodimeric domain of signal transducing histidine kinase"/>
    <property type="match status" value="1"/>
</dbReference>
<dbReference type="CDD" id="cd06225">
    <property type="entry name" value="HAMP"/>
    <property type="match status" value="1"/>
</dbReference>
<evidence type="ECO:0000256" key="4">
    <source>
        <dbReference type="ARBA" id="ARBA00022553"/>
    </source>
</evidence>
<dbReference type="SMART" id="SM00388">
    <property type="entry name" value="HisKA"/>
    <property type="match status" value="1"/>
</dbReference>
<dbReference type="CDD" id="cd00075">
    <property type="entry name" value="HATPase"/>
    <property type="match status" value="1"/>
</dbReference>
<dbReference type="STRING" id="870242.cpu_07650"/>
<evidence type="ECO:0000256" key="9">
    <source>
        <dbReference type="SAM" id="Phobius"/>
    </source>
</evidence>
<evidence type="ECO:0000313" key="13">
    <source>
        <dbReference type="Proteomes" id="UP000187485"/>
    </source>
</evidence>
<dbReference type="Gene3D" id="3.30.450.290">
    <property type="match status" value="1"/>
</dbReference>
<keyword evidence="7" id="KW-0902">Two-component regulatory system</keyword>
<dbReference type="Pfam" id="PF00672">
    <property type="entry name" value="HAMP"/>
    <property type="match status" value="1"/>
</dbReference>
<evidence type="ECO:0000313" key="12">
    <source>
        <dbReference type="EMBL" id="GAV22255.1"/>
    </source>
</evidence>
<dbReference type="InterPro" id="IPR036097">
    <property type="entry name" value="HisK_dim/P_sf"/>
</dbReference>
<feature type="domain" description="Histidine kinase" evidence="10">
    <location>
        <begin position="315"/>
        <end position="528"/>
    </location>
</feature>
<evidence type="ECO:0000259" key="11">
    <source>
        <dbReference type="PROSITE" id="PS50885"/>
    </source>
</evidence>
<keyword evidence="9" id="KW-1133">Transmembrane helix</keyword>
<evidence type="ECO:0000256" key="8">
    <source>
        <dbReference type="SAM" id="Coils"/>
    </source>
</evidence>
<dbReference type="SUPFAM" id="SSF55874">
    <property type="entry name" value="ATPase domain of HSP90 chaperone/DNA topoisomerase II/histidine kinase"/>
    <property type="match status" value="1"/>
</dbReference>
<accession>A0A1L8CTJ7</accession>
<keyword evidence="13" id="KW-1185">Reference proteome</keyword>
<dbReference type="InterPro" id="IPR004358">
    <property type="entry name" value="Sig_transdc_His_kin-like_C"/>
</dbReference>
<sequence>MMGEIKLSQKLMLGMGIVIGFFSLLAFIWNVAETRYSYQNELLEKARVITSGLVATRRVIAESQNKINYDSRGHFEFKHLNPAAVGRQVAKYFNQNTGYRLKQTRLKYRNPENAPDPVEKEMLKILATNPGKLELYRNIERDGHRYFYYMKPLYIEEPCLSCHGEPVGVKDIAGYPKEGYKLGDFAGAISLVIPADNLQIEFERKLKGNFLLLLAFLGTIGLFSFTVIKNTIEEPLKEIVAMTGEVASGNFKTKVLETNSREIKELSENFHQMAQKLKELYQNLEEKVKERTFELAQANEELARANAFKSEIIAMVSHELKTPLTSILAFSEILLVDSENLLPWQKEYLEDIMDSGQELLKQIESLLTMAKIEAGKITITYSTINLKEFFEQCFKFYKNKAKTRLLNLEIHPNISGVLTTDEQKLKLILGNIIGNAIKFTPPGGKISVGLRKIFGRLYIYVKDTGPGIATEDLPNIFNKFWRKDQKVDGTGLGLTLAKDLCELLGYEIKVKSKLGRGSSFYLVIKEGFSDV</sequence>
<comment type="caution">
    <text evidence="12">The sequence shown here is derived from an EMBL/GenBank/DDBJ whole genome shotgun (WGS) entry which is preliminary data.</text>
</comment>
<dbReference type="OrthoDB" id="9796330at2"/>
<dbReference type="EMBL" id="BDJK01000010">
    <property type="protein sequence ID" value="GAV22255.1"/>
    <property type="molecule type" value="Genomic_DNA"/>
</dbReference>
<keyword evidence="5" id="KW-0808">Transferase</keyword>
<dbReference type="GO" id="GO:0000155">
    <property type="term" value="F:phosphorelay sensor kinase activity"/>
    <property type="evidence" value="ECO:0007669"/>
    <property type="project" value="InterPro"/>
</dbReference>
<feature type="domain" description="HAMP" evidence="11">
    <location>
        <begin position="230"/>
        <end position="282"/>
    </location>
</feature>
<dbReference type="SMART" id="SM00387">
    <property type="entry name" value="HATPase_c"/>
    <property type="match status" value="1"/>
</dbReference>
<proteinExistence type="predicted"/>
<keyword evidence="8" id="KW-0175">Coiled coil</keyword>
<dbReference type="Proteomes" id="UP000187485">
    <property type="component" value="Unassembled WGS sequence"/>
</dbReference>
<dbReference type="CDD" id="cd00082">
    <property type="entry name" value="HisKA"/>
    <property type="match status" value="1"/>
</dbReference>
<dbReference type="Pfam" id="PF02518">
    <property type="entry name" value="HATPase_c"/>
    <property type="match status" value="1"/>
</dbReference>
<evidence type="ECO:0000256" key="7">
    <source>
        <dbReference type="ARBA" id="ARBA00023012"/>
    </source>
</evidence>
<gene>
    <name evidence="12" type="ORF">cpu_07650</name>
</gene>
<keyword evidence="9" id="KW-0812">Transmembrane</keyword>
<dbReference type="Gene3D" id="1.10.287.130">
    <property type="match status" value="1"/>
</dbReference>
<reference evidence="13" key="1">
    <citation type="submission" date="2016-12" db="EMBL/GenBank/DDBJ databases">
        <title>Draft Genome Sequences od Carboxydothermus pertinax and islandicus, Hydrogenogenic Carboxydotrophic Bacteria.</title>
        <authorList>
            <person name="Fukuyama Y."/>
            <person name="Ohmae K."/>
            <person name="Yoneda Y."/>
            <person name="Yoshida T."/>
            <person name="Sako Y."/>
        </authorList>
    </citation>
    <scope>NUCLEOTIDE SEQUENCE [LARGE SCALE GENOMIC DNA]</scope>
    <source>
        <strain evidence="13">Ug1</strain>
    </source>
</reference>
<dbReference type="Gene3D" id="6.10.340.10">
    <property type="match status" value="1"/>
</dbReference>
<feature type="transmembrane region" description="Helical" evidence="9">
    <location>
        <begin position="12"/>
        <end position="32"/>
    </location>
</feature>
<dbReference type="AlphaFoldDB" id="A0A1L8CTJ7"/>
<dbReference type="GO" id="GO:0016020">
    <property type="term" value="C:membrane"/>
    <property type="evidence" value="ECO:0007669"/>
    <property type="project" value="UniProtKB-SubCell"/>
</dbReference>
<dbReference type="InterPro" id="IPR003661">
    <property type="entry name" value="HisK_dim/P_dom"/>
</dbReference>
<dbReference type="PRINTS" id="PR00344">
    <property type="entry name" value="BCTRLSENSOR"/>
</dbReference>
<dbReference type="Gene3D" id="3.30.565.10">
    <property type="entry name" value="Histidine kinase-like ATPase, C-terminal domain"/>
    <property type="match status" value="1"/>
</dbReference>
<evidence type="ECO:0000256" key="2">
    <source>
        <dbReference type="ARBA" id="ARBA00004370"/>
    </source>
</evidence>
<dbReference type="EC" id="2.7.13.3" evidence="3"/>
<dbReference type="InterPro" id="IPR005467">
    <property type="entry name" value="His_kinase_dom"/>
</dbReference>
<dbReference type="PROSITE" id="PS50109">
    <property type="entry name" value="HIS_KIN"/>
    <property type="match status" value="1"/>
</dbReference>
<evidence type="ECO:0000256" key="6">
    <source>
        <dbReference type="ARBA" id="ARBA00022777"/>
    </source>
</evidence>
<evidence type="ECO:0000256" key="5">
    <source>
        <dbReference type="ARBA" id="ARBA00022679"/>
    </source>
</evidence>
<comment type="subcellular location">
    <subcellularLocation>
        <location evidence="2">Membrane</location>
    </subcellularLocation>
</comment>
<organism evidence="12 13">
    <name type="scientific">Carboxydothermus pertinax</name>
    <dbReference type="NCBI Taxonomy" id="870242"/>
    <lineage>
        <taxon>Bacteria</taxon>
        <taxon>Bacillati</taxon>
        <taxon>Bacillota</taxon>
        <taxon>Clostridia</taxon>
        <taxon>Thermoanaerobacterales</taxon>
        <taxon>Thermoanaerobacteraceae</taxon>
        <taxon>Carboxydothermus</taxon>
    </lineage>
</organism>
<evidence type="ECO:0000256" key="1">
    <source>
        <dbReference type="ARBA" id="ARBA00000085"/>
    </source>
</evidence>
<keyword evidence="6 12" id="KW-0418">Kinase</keyword>
<name>A0A1L8CTJ7_9THEO</name>
<evidence type="ECO:0000256" key="3">
    <source>
        <dbReference type="ARBA" id="ARBA00012438"/>
    </source>
</evidence>
<dbReference type="InterPro" id="IPR003594">
    <property type="entry name" value="HATPase_dom"/>
</dbReference>
<comment type="catalytic activity">
    <reaction evidence="1">
        <text>ATP + protein L-histidine = ADP + protein N-phospho-L-histidine.</text>
        <dbReference type="EC" id="2.7.13.3"/>
    </reaction>
</comment>
<dbReference type="InterPro" id="IPR036890">
    <property type="entry name" value="HATPase_C_sf"/>
</dbReference>
<dbReference type="SUPFAM" id="SSF158472">
    <property type="entry name" value="HAMP domain-like"/>
    <property type="match status" value="1"/>
</dbReference>
<dbReference type="InterPro" id="IPR003660">
    <property type="entry name" value="HAMP_dom"/>
</dbReference>
<dbReference type="PANTHER" id="PTHR43711:SF26">
    <property type="entry name" value="SENSOR HISTIDINE KINASE RCSC"/>
    <property type="match status" value="1"/>
</dbReference>
<keyword evidence="9" id="KW-0472">Membrane</keyword>
<dbReference type="Pfam" id="PF00512">
    <property type="entry name" value="HisKA"/>
    <property type="match status" value="1"/>
</dbReference>
<protein>
    <recommendedName>
        <fullName evidence="3">histidine kinase</fullName>
        <ecNumber evidence="3">2.7.13.3</ecNumber>
    </recommendedName>
</protein>
<dbReference type="SMART" id="SM00304">
    <property type="entry name" value="HAMP"/>
    <property type="match status" value="1"/>
</dbReference>
<dbReference type="PANTHER" id="PTHR43711">
    <property type="entry name" value="TWO-COMPONENT HISTIDINE KINASE"/>
    <property type="match status" value="1"/>
</dbReference>
<evidence type="ECO:0000259" key="10">
    <source>
        <dbReference type="PROSITE" id="PS50109"/>
    </source>
</evidence>
<dbReference type="RefSeq" id="WP_077177159.1">
    <property type="nucleotide sequence ID" value="NZ_BDJK01000010.1"/>
</dbReference>
<keyword evidence="4" id="KW-0597">Phosphoprotein</keyword>
<feature type="transmembrane region" description="Helical" evidence="9">
    <location>
        <begin position="210"/>
        <end position="228"/>
    </location>
</feature>
<dbReference type="InterPro" id="IPR021796">
    <property type="entry name" value="Tll0287-like_dom"/>
</dbReference>
<dbReference type="PROSITE" id="PS50885">
    <property type="entry name" value="HAMP"/>
    <property type="match status" value="1"/>
</dbReference>
<dbReference type="Pfam" id="PF11845">
    <property type="entry name" value="Tll0287-like"/>
    <property type="match status" value="1"/>
</dbReference>